<feature type="coiled-coil region" evidence="8">
    <location>
        <begin position="2253"/>
        <end position="2280"/>
    </location>
</feature>
<evidence type="ECO:0000259" key="10">
    <source>
        <dbReference type="PROSITE" id="PS50011"/>
    </source>
</evidence>
<feature type="compositionally biased region" description="Polar residues" evidence="9">
    <location>
        <begin position="1097"/>
        <end position="1108"/>
    </location>
</feature>
<accession>A0ABM1W1X4</accession>
<keyword evidence="6" id="KW-0040">ANK repeat</keyword>
<keyword evidence="8" id="KW-0175">Coiled coil</keyword>
<feature type="compositionally biased region" description="Polar residues" evidence="9">
    <location>
        <begin position="813"/>
        <end position="857"/>
    </location>
</feature>
<keyword evidence="4" id="KW-0418">Kinase</keyword>
<dbReference type="InterPro" id="IPR008271">
    <property type="entry name" value="Ser/Thr_kinase_AS"/>
</dbReference>
<feature type="compositionally biased region" description="Low complexity" evidence="9">
    <location>
        <begin position="1898"/>
        <end position="1909"/>
    </location>
</feature>
<dbReference type="Pfam" id="PF00023">
    <property type="entry name" value="Ank"/>
    <property type="match status" value="1"/>
</dbReference>
<dbReference type="InterPro" id="IPR017441">
    <property type="entry name" value="Protein_kinase_ATP_BS"/>
</dbReference>
<evidence type="ECO:0000256" key="9">
    <source>
        <dbReference type="SAM" id="MobiDB-lite"/>
    </source>
</evidence>
<dbReference type="Gene3D" id="1.25.40.20">
    <property type="entry name" value="Ankyrin repeat-containing domain"/>
    <property type="match status" value="3"/>
</dbReference>
<gene>
    <name evidence="12" type="primary">LOC101859978</name>
</gene>
<evidence type="ECO:0000256" key="6">
    <source>
        <dbReference type="PROSITE-ProRule" id="PRU00023"/>
    </source>
</evidence>
<feature type="region of interest" description="Disordered" evidence="9">
    <location>
        <begin position="1507"/>
        <end position="1597"/>
    </location>
</feature>
<feature type="compositionally biased region" description="Polar residues" evidence="9">
    <location>
        <begin position="1253"/>
        <end position="1303"/>
    </location>
</feature>
<feature type="region of interest" description="Disordered" evidence="9">
    <location>
        <begin position="1632"/>
        <end position="1657"/>
    </location>
</feature>
<keyword evidence="1" id="KW-0723">Serine/threonine-protein kinase</keyword>
<feature type="region of interest" description="Disordered" evidence="9">
    <location>
        <begin position="402"/>
        <end position="435"/>
    </location>
</feature>
<feature type="compositionally biased region" description="Basic residues" evidence="9">
    <location>
        <begin position="588"/>
        <end position="599"/>
    </location>
</feature>
<keyword evidence="2" id="KW-0808">Transferase</keyword>
<dbReference type="InterPro" id="IPR002110">
    <property type="entry name" value="Ankyrin_rpt"/>
</dbReference>
<feature type="compositionally biased region" description="Gly residues" evidence="9">
    <location>
        <begin position="28"/>
        <end position="38"/>
    </location>
</feature>
<feature type="compositionally biased region" description="Low complexity" evidence="9">
    <location>
        <begin position="700"/>
        <end position="723"/>
    </location>
</feature>
<feature type="compositionally biased region" description="Polar residues" evidence="9">
    <location>
        <begin position="999"/>
        <end position="1035"/>
    </location>
</feature>
<dbReference type="SMART" id="SM00248">
    <property type="entry name" value="ANK"/>
    <property type="match status" value="7"/>
</dbReference>
<dbReference type="CDD" id="cd06631">
    <property type="entry name" value="STKc_YSK4"/>
    <property type="match status" value="1"/>
</dbReference>
<feature type="compositionally biased region" description="Polar residues" evidence="9">
    <location>
        <begin position="1994"/>
        <end position="2004"/>
    </location>
</feature>
<keyword evidence="11" id="KW-1185">Reference proteome</keyword>
<name>A0ABM1W1X4_APLCA</name>
<feature type="repeat" description="ANK" evidence="6">
    <location>
        <begin position="344"/>
        <end position="376"/>
    </location>
</feature>
<feature type="compositionally biased region" description="Polar residues" evidence="9">
    <location>
        <begin position="1362"/>
        <end position="1418"/>
    </location>
</feature>
<feature type="compositionally biased region" description="Low complexity" evidence="9">
    <location>
        <begin position="1304"/>
        <end position="1323"/>
    </location>
</feature>
<evidence type="ECO:0000313" key="12">
    <source>
        <dbReference type="RefSeq" id="XP_035828667.1"/>
    </source>
</evidence>
<feature type="domain" description="Protein kinase" evidence="10">
    <location>
        <begin position="2223"/>
        <end position="2485"/>
    </location>
</feature>
<dbReference type="Gene3D" id="1.10.510.10">
    <property type="entry name" value="Transferase(Phosphotransferase) domain 1"/>
    <property type="match status" value="1"/>
</dbReference>
<evidence type="ECO:0000256" key="1">
    <source>
        <dbReference type="ARBA" id="ARBA00022527"/>
    </source>
</evidence>
<feature type="region of interest" description="Disordered" evidence="9">
    <location>
        <begin position="1944"/>
        <end position="2039"/>
    </location>
</feature>
<dbReference type="Proteomes" id="UP000694888">
    <property type="component" value="Unplaced"/>
</dbReference>
<feature type="repeat" description="ANK" evidence="6">
    <location>
        <begin position="311"/>
        <end position="343"/>
    </location>
</feature>
<feature type="compositionally biased region" description="Polar residues" evidence="9">
    <location>
        <begin position="925"/>
        <end position="942"/>
    </location>
</feature>
<dbReference type="SUPFAM" id="SSF56112">
    <property type="entry name" value="Protein kinase-like (PK-like)"/>
    <property type="match status" value="1"/>
</dbReference>
<dbReference type="Pfam" id="PF12796">
    <property type="entry name" value="Ank_2"/>
    <property type="match status" value="2"/>
</dbReference>
<feature type="region of interest" description="Disordered" evidence="9">
    <location>
        <begin position="547"/>
        <end position="667"/>
    </location>
</feature>
<feature type="compositionally biased region" description="Basic and acidic residues" evidence="9">
    <location>
        <begin position="1820"/>
        <end position="1829"/>
    </location>
</feature>
<feature type="compositionally biased region" description="Low complexity" evidence="9">
    <location>
        <begin position="1523"/>
        <end position="1539"/>
    </location>
</feature>
<feature type="compositionally biased region" description="Basic and acidic residues" evidence="9">
    <location>
        <begin position="1167"/>
        <end position="1192"/>
    </location>
</feature>
<feature type="compositionally biased region" description="Polar residues" evidence="9">
    <location>
        <begin position="2027"/>
        <end position="2039"/>
    </location>
</feature>
<feature type="compositionally biased region" description="Low complexity" evidence="9">
    <location>
        <begin position="1216"/>
        <end position="1226"/>
    </location>
</feature>
<feature type="compositionally biased region" description="Polar residues" evidence="9">
    <location>
        <begin position="510"/>
        <end position="521"/>
    </location>
</feature>
<keyword evidence="5 7" id="KW-0067">ATP-binding</keyword>
<feature type="repeat" description="ANK" evidence="6">
    <location>
        <begin position="133"/>
        <end position="165"/>
    </location>
</feature>
<feature type="compositionally biased region" description="Basic and acidic residues" evidence="9">
    <location>
        <begin position="962"/>
        <end position="978"/>
    </location>
</feature>
<dbReference type="InterPro" id="IPR036770">
    <property type="entry name" value="Ankyrin_rpt-contain_sf"/>
</dbReference>
<proteinExistence type="predicted"/>
<dbReference type="PROSITE" id="PS50297">
    <property type="entry name" value="ANK_REP_REGION"/>
    <property type="match status" value="3"/>
</dbReference>
<dbReference type="SMART" id="SM00220">
    <property type="entry name" value="S_TKc"/>
    <property type="match status" value="1"/>
</dbReference>
<evidence type="ECO:0000256" key="8">
    <source>
        <dbReference type="SAM" id="Coils"/>
    </source>
</evidence>
<feature type="region of interest" description="Disordered" evidence="9">
    <location>
        <begin position="694"/>
        <end position="1439"/>
    </location>
</feature>
<feature type="compositionally biased region" description="Basic residues" evidence="9">
    <location>
        <begin position="1571"/>
        <end position="1585"/>
    </location>
</feature>
<feature type="compositionally biased region" description="Basic and acidic residues" evidence="9">
    <location>
        <begin position="1869"/>
        <end position="1883"/>
    </location>
</feature>
<organism evidence="11 12">
    <name type="scientific">Aplysia californica</name>
    <name type="common">California sea hare</name>
    <dbReference type="NCBI Taxonomy" id="6500"/>
    <lineage>
        <taxon>Eukaryota</taxon>
        <taxon>Metazoa</taxon>
        <taxon>Spiralia</taxon>
        <taxon>Lophotrochozoa</taxon>
        <taxon>Mollusca</taxon>
        <taxon>Gastropoda</taxon>
        <taxon>Heterobranchia</taxon>
        <taxon>Euthyneura</taxon>
        <taxon>Tectipleura</taxon>
        <taxon>Aplysiida</taxon>
        <taxon>Aplysioidea</taxon>
        <taxon>Aplysiidae</taxon>
        <taxon>Aplysia</taxon>
    </lineage>
</organism>
<dbReference type="SUPFAM" id="SSF48403">
    <property type="entry name" value="Ankyrin repeat"/>
    <property type="match status" value="1"/>
</dbReference>
<keyword evidence="3 7" id="KW-0547">Nucleotide-binding</keyword>
<feature type="region of interest" description="Disordered" evidence="9">
    <location>
        <begin position="1898"/>
        <end position="1926"/>
    </location>
</feature>
<dbReference type="PROSITE" id="PS50088">
    <property type="entry name" value="ANK_REPEAT"/>
    <property type="match status" value="4"/>
</dbReference>
<feature type="compositionally biased region" description="Polar residues" evidence="9">
    <location>
        <begin position="636"/>
        <end position="660"/>
    </location>
</feature>
<dbReference type="PROSITE" id="PS50011">
    <property type="entry name" value="PROTEIN_KINASE_DOM"/>
    <property type="match status" value="1"/>
</dbReference>
<feature type="region of interest" description="Disordered" evidence="9">
    <location>
        <begin position="21"/>
        <end position="78"/>
    </location>
</feature>
<dbReference type="PANTHER" id="PTHR11584:SF369">
    <property type="entry name" value="MITOGEN-ACTIVATED PROTEIN KINASE KINASE KINASE 19-RELATED"/>
    <property type="match status" value="1"/>
</dbReference>
<feature type="region of interest" description="Disordered" evidence="9">
    <location>
        <begin position="1858"/>
        <end position="1885"/>
    </location>
</feature>
<evidence type="ECO:0000256" key="2">
    <source>
        <dbReference type="ARBA" id="ARBA00022679"/>
    </source>
</evidence>
<feature type="region of interest" description="Disordered" evidence="9">
    <location>
        <begin position="1796"/>
        <end position="1829"/>
    </location>
</feature>
<dbReference type="RefSeq" id="XP_035828667.1">
    <property type="nucleotide sequence ID" value="XM_035972774.1"/>
</dbReference>
<evidence type="ECO:0000313" key="11">
    <source>
        <dbReference type="Proteomes" id="UP000694888"/>
    </source>
</evidence>
<protein>
    <submittedName>
        <fullName evidence="12">Uncharacterized protein LOC101859978</fullName>
    </submittedName>
</protein>
<dbReference type="PANTHER" id="PTHR11584">
    <property type="entry name" value="SERINE/THREONINE PROTEIN KINASE"/>
    <property type="match status" value="1"/>
</dbReference>
<feature type="compositionally biased region" description="Basic and acidic residues" evidence="9">
    <location>
        <begin position="1971"/>
        <end position="1980"/>
    </location>
</feature>
<dbReference type="Pfam" id="PF00069">
    <property type="entry name" value="Pkinase"/>
    <property type="match status" value="1"/>
</dbReference>
<feature type="region of interest" description="Disordered" evidence="9">
    <location>
        <begin position="503"/>
        <end position="531"/>
    </location>
</feature>
<dbReference type="PROSITE" id="PS00108">
    <property type="entry name" value="PROTEIN_KINASE_ST"/>
    <property type="match status" value="1"/>
</dbReference>
<reference evidence="12" key="1">
    <citation type="submission" date="2025-08" db="UniProtKB">
        <authorList>
            <consortium name="RefSeq"/>
        </authorList>
    </citation>
    <scope>IDENTIFICATION</scope>
</reference>
<feature type="compositionally biased region" description="Polar residues" evidence="9">
    <location>
        <begin position="412"/>
        <end position="424"/>
    </location>
</feature>
<dbReference type="GeneID" id="101859978"/>
<feature type="compositionally biased region" description="Polar residues" evidence="9">
    <location>
        <begin position="1324"/>
        <end position="1333"/>
    </location>
</feature>
<feature type="repeat" description="ANK" evidence="6">
    <location>
        <begin position="275"/>
        <end position="310"/>
    </location>
</feature>
<feature type="compositionally biased region" description="Low complexity" evidence="9">
    <location>
        <begin position="42"/>
        <end position="52"/>
    </location>
</feature>
<feature type="compositionally biased region" description="Low complexity" evidence="9">
    <location>
        <begin position="979"/>
        <end position="991"/>
    </location>
</feature>
<evidence type="ECO:0000256" key="5">
    <source>
        <dbReference type="ARBA" id="ARBA00022840"/>
    </source>
</evidence>
<dbReference type="InterPro" id="IPR011009">
    <property type="entry name" value="Kinase-like_dom_sf"/>
</dbReference>
<feature type="compositionally biased region" description="Basic and acidic residues" evidence="9">
    <location>
        <begin position="1558"/>
        <end position="1570"/>
    </location>
</feature>
<feature type="compositionally biased region" description="Polar residues" evidence="9">
    <location>
        <begin position="1540"/>
        <end position="1551"/>
    </location>
</feature>
<feature type="compositionally biased region" description="Gly residues" evidence="9">
    <location>
        <begin position="53"/>
        <end position="68"/>
    </location>
</feature>
<feature type="compositionally biased region" description="Polar residues" evidence="9">
    <location>
        <begin position="901"/>
        <end position="915"/>
    </location>
</feature>
<evidence type="ECO:0000256" key="4">
    <source>
        <dbReference type="ARBA" id="ARBA00022777"/>
    </source>
</evidence>
<feature type="compositionally biased region" description="Basic and acidic residues" evidence="9">
    <location>
        <begin position="1057"/>
        <end position="1071"/>
    </location>
</feature>
<feature type="compositionally biased region" description="Polar residues" evidence="9">
    <location>
        <begin position="1961"/>
        <end position="1970"/>
    </location>
</feature>
<dbReference type="InterPro" id="IPR000719">
    <property type="entry name" value="Prot_kinase_dom"/>
</dbReference>
<feature type="binding site" evidence="7">
    <location>
        <position position="2251"/>
    </location>
    <ligand>
        <name>ATP</name>
        <dbReference type="ChEBI" id="CHEBI:30616"/>
    </ligand>
</feature>
<evidence type="ECO:0000256" key="7">
    <source>
        <dbReference type="PROSITE-ProRule" id="PRU10141"/>
    </source>
</evidence>
<dbReference type="PROSITE" id="PS00107">
    <property type="entry name" value="PROTEIN_KINASE_ATP"/>
    <property type="match status" value="1"/>
</dbReference>
<sequence>MRECPRGEVVAAKVKVTPVRTEVMNSGSSGGGGGGGGRPLASTSSTSITSTGQGQGSAGSGLGQGQGRGPPSASSRGNSAKYYDIASTILGGSGDVELVLLNAAKNGNYSKLEQLLEKRKEFHLDINCKDKRTGNTALMWAAKRGHSRTVEILLRHGADPTLCNYEAQTALELAFSPVKTVLLDWVENSTELTSRRLLQAAWQGNVAVVRAILDSRQISDVNCQNAEGLTPLMLVSRDVQLFERLSVQLNRHYSPVEVAAELMKANANIHVTDNDGRSSLHYASQSRAGVADRLVTTLITGGMDIELQDKRLFTPIHLASQLGNTDNVVALLDGGSEVNIKGFGGLTPLHMTAFNDHHKTAVTLLNRGADVQLVDDRGLTPLDLAKTRKMKVTLKEAWTEATKVQATEAGPETTTPNNKQTNDGPSKKKSAPPKKKPEVIFDDLVSSPAKTPAPTPKNGVKILSNVERCKQAERKILQEVEALKAAHPVLQRESTRMLGTTRSKILPQIGRSTSPEYSQSQGHDRESPRLSADSVLTSLEDARHQLMSRGRSMSDIKLGVGRQSMPLSSPWPADEGRLDEIRTPVSSRPRKRSKNRHRRSGSDPPMPNMADLAVSCDHFLPSPHQQRNSEVEGGTPKSSQKLSSTAPEPVTFITQSSSPLDSKGYKDFSRLDSPFELLRSRSIFKEEFILEESRPREMHSGSYPTSSSGSSLSSSSPRDQPSVPHSPGRSLKRDPSLSTLQELHASGAAKNSPVDKNQNFVVSKDSENCIPVIKEQSQRVRRKSENSALNSRTRVLRIGPSSALKHAAKGLSSDENSNVLQDGSGSTLGTPDQTSLMRKSQSLDNVSPRFSSPQTSYDEPLSQRFCLPQGSSRKKQPSASKDTSPKEPVSNENTSRENSLKKSVSNETSSQNAGSRSVLEKSKASVPNDNAQTLNAAKSSAQKPVAPFSGKIRVVQSTEMENWDKDFIFDTEPSEKTKQSSQASKISSGKSRAALALNKSVQNPQQGTPSQRSARKSSLTSKSYSGPLSQRSSGTAPAGESDKRPQTSCNDTGVARDQGREDASLTEREQTFSDMQSMPPQPGRPPLSAKPAFVTQVLESSQESTADNSQEDPVASNTAASIGRKDAGAYGKNTHSRPGGMVSSKSTPNLRPKESGSRGAMFVVTEESERKGSASKQRQEERAAIAKQKAKETAQLNSPSVREGLPENSKTESVKAKLSNKAAAAKEPVVNKGCESARVRSVNKAASLEKTILTHQTKNSALTSQQTKAKSPLENSANKVRSSQDSLIGRNNKSSMVTKVNPPSTSETSSSRTNASASKNKSSVQFSMSNRGYEQNKAGQAVKEAQPSLPASGTRQKEKSSVLPTQNKQSVSKSVDSTQQAQSQQKPKESSGSAPSKQQLKPNPNTAINPDPQSQSHQSKTEEKSVITTSPIDPNIILSPRKNEPLVKIKFLSHTTTPSSPQSIAETADVTSSTYHHNAQAISTPLIVNPFENFLQAHIKTVENSSKDAVVKMKKVPRGNTGGSNKTSKKSSINSSSNKRPTSGGSRQNSAGKKLGTRGKDSKSEKEARPKSCKRGRGISGKKKKQPETTATEISSEAQKPDVALISGIGWQLSTSCIDKSDVKVNDEIDLHSSDSEWSNEEDSRATDGPVTAGRSHDNLLNKHMLEAFKEKITLNSPRFLEMKRRQESQLDLKLPIVTDDGFPPMNLDMTQHSHNQAHARGETELHFGLEHIGESEDVLCDMTHVGSQHNNDIQREILMGKLTPIPEVSMLSKTAEAITEFDKTVKDSQLAELLGETSSRLDHHEREKEKKRSANKSRYIKEKSRSSGIEEKTVRNDAIHYEYTASGKTIRRTQSLKEGLNVQRPRRERTFSETKDDEKRDAAEEEIDEAIEEILSNTTSSMNSTLRSVTHKLKEQPHSGAMSLTDGDRSILLKLKSSSSPFHARSAELNSGVATDHQQDVGSNSSTSRADLEVGDRKQVSAAKQNSHDKSGAKSSAQNTVSSARAKESVAENSGKPPVSVRASRSKQPLQRSASLRASQESLAVEPVMLTEEEARQLAKVMNSFRHMELHASGHVAEGTGGSAKMSSRQGKGSLVAAAAGDYNLVPRPASTGAAASSKVKGKFHELKQSVVVSVAPREAGSSGQASKKAKDVSVDKQVVMKEEESLLECIADINVAPEVMAQAPSLQQMCEQLSVRRGSLAGSECTVDSVQSTPVEETIQWKKGNILGRGAFGTVWCGLTNEGQLIAVKQIELTTKDIPKAQHEYEKIQEEVELLKTLEHINIVGYLGTSLEESTVSIFMQFIPGGSIASILARFGALDESVFRRYTRQILEGVEYLHENDVIHRDIKGANVMLMPNGVIKLIDFGCAKRLCINLSISQTEILKSMKGTPFWMAPEVVNETGHGKKSDIWSIGCTVFEMATRKPPWADMNPMAAIFAIGSADRPVPSLPEKFSLEARDFISECLTRDQEKRPSASQLLDHLFITRRNSRRNSKTNA</sequence>
<feature type="compositionally biased region" description="Basic and acidic residues" evidence="9">
    <location>
        <begin position="1800"/>
        <end position="1813"/>
    </location>
</feature>
<evidence type="ECO:0000256" key="3">
    <source>
        <dbReference type="ARBA" id="ARBA00022741"/>
    </source>
</evidence>
<feature type="compositionally biased region" description="Polar residues" evidence="9">
    <location>
        <begin position="1588"/>
        <end position="1597"/>
    </location>
</feature>